<proteinExistence type="predicted"/>
<evidence type="ECO:0000313" key="2">
    <source>
        <dbReference type="Proteomes" id="UP000322726"/>
    </source>
</evidence>
<dbReference type="EMBL" id="CP035928">
    <property type="protein sequence ID" value="QEP34924.1"/>
    <property type="molecule type" value="Genomic_DNA"/>
</dbReference>
<protein>
    <submittedName>
        <fullName evidence="1">Type II secretion/transformation system, J protein</fullName>
    </submittedName>
</protein>
<reference evidence="1" key="1">
    <citation type="submission" date="2019-09" db="EMBL/GenBank/DDBJ databases">
        <title>Complete genome sequencing of four Arcobacter species reveals a diverse suite of mobile elements.</title>
        <authorList>
            <person name="Miller W.G."/>
            <person name="Yee E."/>
            <person name="Bono J.L."/>
        </authorList>
    </citation>
    <scope>NUCLEOTIDE SEQUENCE [LARGE SCALE GENOMIC DNA]</scope>
    <source>
        <strain evidence="1">LMG 26638</strain>
    </source>
</reference>
<organism evidence="1 2">
    <name type="scientific">Malaciobacter pacificus</name>
    <dbReference type="NCBI Taxonomy" id="1080223"/>
    <lineage>
        <taxon>Bacteria</taxon>
        <taxon>Pseudomonadati</taxon>
        <taxon>Campylobacterota</taxon>
        <taxon>Epsilonproteobacteria</taxon>
        <taxon>Campylobacterales</taxon>
        <taxon>Arcobacteraceae</taxon>
        <taxon>Malaciobacter</taxon>
    </lineage>
</organism>
<evidence type="ECO:0000313" key="1">
    <source>
        <dbReference type="EMBL" id="QEP34924.1"/>
    </source>
</evidence>
<keyword evidence="2" id="KW-1185">Reference proteome</keyword>
<dbReference type="Proteomes" id="UP000322726">
    <property type="component" value="Chromosome"/>
</dbReference>
<gene>
    <name evidence="1" type="ORF">APAC_1845</name>
</gene>
<sequence>MKKAFTLLEVTISITLFMILVLFLYKALDQTKHTNDIFEKKKEVVKEANSINKILLEDIAEIKSPIKIVFDDDKNSIVRFKSNNTYHNGFLNNITYLISSNSKLVRIESSDEFKMQNSLLDFYENAYIDILLEDIEFFEVKDTKNEVLFIIKQKNKERELYKAFKLGVQQ</sequence>
<dbReference type="Pfam" id="PF07963">
    <property type="entry name" value="N_methyl"/>
    <property type="match status" value="1"/>
</dbReference>
<dbReference type="KEGG" id="apai:APAC_1845"/>
<dbReference type="AlphaFoldDB" id="A0A5C2HDS8"/>
<name>A0A5C2HDS8_9BACT</name>
<dbReference type="InterPro" id="IPR012902">
    <property type="entry name" value="N_methyl_site"/>
</dbReference>
<accession>A0A5C2HDS8</accession>
<reference evidence="1" key="2">
    <citation type="submission" date="2019-09" db="EMBL/GenBank/DDBJ databases">
        <title>Taxonomic note: a critical rebuttal of the proposed division of the genus Arcobacter into six genera, emended descriptions of Arcobacter anaerophilus and the genus Arcobacter, and an assessment of genus-level boundaries for Epsilonproteobacteria using in silico genomic comparator tools.</title>
        <authorList>
            <person name="On S.L.W."/>
            <person name="Miller W.G."/>
            <person name="Biggs P."/>
            <person name="Cornelius A."/>
            <person name="Vandamme P."/>
        </authorList>
    </citation>
    <scope>NUCLEOTIDE SEQUENCE [LARGE SCALE GENOMIC DNA]</scope>
    <source>
        <strain evidence="1">LMG 26638</strain>
    </source>
</reference>
<dbReference type="RefSeq" id="WP_170170149.1">
    <property type="nucleotide sequence ID" value="NZ_BMEF01000020.1"/>
</dbReference>